<reference evidence="3" key="1">
    <citation type="submission" date="2017-01" db="EMBL/GenBank/DDBJ databases">
        <authorList>
            <person name="Wang Y."/>
            <person name="White M."/>
            <person name="Kvist S."/>
            <person name="Moncalvo J.-M."/>
        </authorList>
    </citation>
    <scope>NUCLEOTIDE SEQUENCE [LARGE SCALE GENOMIC DNA]</scope>
    <source>
        <strain evidence="3">COL-18-3</strain>
    </source>
</reference>
<comment type="caution">
    <text evidence="2">The sequence shown here is derived from an EMBL/GenBank/DDBJ whole genome shotgun (WGS) entry which is preliminary data.</text>
</comment>
<keyword evidence="3" id="KW-1185">Reference proteome</keyword>
<organism evidence="2 3">
    <name type="scientific">Zancudomyces culisetae</name>
    <name type="common">Gut fungus</name>
    <name type="synonym">Smittium culisetae</name>
    <dbReference type="NCBI Taxonomy" id="1213189"/>
    <lineage>
        <taxon>Eukaryota</taxon>
        <taxon>Fungi</taxon>
        <taxon>Fungi incertae sedis</taxon>
        <taxon>Zoopagomycota</taxon>
        <taxon>Kickxellomycotina</taxon>
        <taxon>Harpellomycetes</taxon>
        <taxon>Harpellales</taxon>
        <taxon>Legeriomycetaceae</taxon>
        <taxon>Zancudomyces</taxon>
    </lineage>
</organism>
<gene>
    <name evidence="2" type="ORF">AX774_g2680</name>
</gene>
<protein>
    <recommendedName>
        <fullName evidence="4">Cyanovirin-N domain-containing protein</fullName>
    </recommendedName>
</protein>
<name>A0A1R1PS63_ZANCU</name>
<proteinExistence type="predicted"/>
<evidence type="ECO:0000256" key="1">
    <source>
        <dbReference type="SAM" id="SignalP"/>
    </source>
</evidence>
<accession>A0A1R1PS63</accession>
<feature type="signal peptide" evidence="1">
    <location>
        <begin position="1"/>
        <end position="19"/>
    </location>
</feature>
<evidence type="ECO:0000313" key="3">
    <source>
        <dbReference type="Proteomes" id="UP000188320"/>
    </source>
</evidence>
<dbReference type="EMBL" id="LSSK01000308">
    <property type="protein sequence ID" value="OMH83798.1"/>
    <property type="molecule type" value="Genomic_DNA"/>
</dbReference>
<dbReference type="AlphaFoldDB" id="A0A1R1PS63"/>
<evidence type="ECO:0008006" key="4">
    <source>
        <dbReference type="Google" id="ProtNLM"/>
    </source>
</evidence>
<dbReference type="Proteomes" id="UP000188320">
    <property type="component" value="Unassembled WGS sequence"/>
</dbReference>
<evidence type="ECO:0000313" key="2">
    <source>
        <dbReference type="EMBL" id="OMH83798.1"/>
    </source>
</evidence>
<keyword evidence="1" id="KW-0732">Signal</keyword>
<feature type="chain" id="PRO_5010170637" description="Cyanovirin-N domain-containing protein" evidence="1">
    <location>
        <begin position="20"/>
        <end position="130"/>
    </location>
</feature>
<sequence length="130" mass="13791">MVNLFIKSAFLLASGFAAGANISSVQVPNTNGTAENSANHYKRYGGGGPIMNIQMFNTCFYKGAIGSIKIQPNICYNLPSINSCILDGGNPGEGKIMFFTQNNCMGPGKSNLRSQWLYPGCMDGDLGGHA</sequence>